<evidence type="ECO:0000256" key="1">
    <source>
        <dbReference type="ARBA" id="ARBA00022679"/>
    </source>
</evidence>
<keyword evidence="1" id="KW-0808">Transferase</keyword>
<keyword evidence="3 7" id="KW-0418">Kinase</keyword>
<keyword evidence="2" id="KW-0547">Nucleotide-binding</keyword>
<evidence type="ECO:0000256" key="5">
    <source>
        <dbReference type="SAM" id="MobiDB-lite"/>
    </source>
</evidence>
<feature type="compositionally biased region" description="Low complexity" evidence="5">
    <location>
        <begin position="301"/>
        <end position="315"/>
    </location>
</feature>
<dbReference type="InterPro" id="IPR000719">
    <property type="entry name" value="Prot_kinase_dom"/>
</dbReference>
<dbReference type="OrthoDB" id="5496544at2"/>
<dbReference type="PANTHER" id="PTHR43289:SF6">
    <property type="entry name" value="SERINE_THREONINE-PROTEIN KINASE NEKL-3"/>
    <property type="match status" value="1"/>
</dbReference>
<dbReference type="AlphaFoldDB" id="A0A150QBE3"/>
<dbReference type="CDD" id="cd14014">
    <property type="entry name" value="STKc_PknB_like"/>
    <property type="match status" value="1"/>
</dbReference>
<feature type="compositionally biased region" description="Basic and acidic residues" evidence="5">
    <location>
        <begin position="489"/>
        <end position="500"/>
    </location>
</feature>
<dbReference type="InterPro" id="IPR011009">
    <property type="entry name" value="Kinase-like_dom_sf"/>
</dbReference>
<feature type="compositionally biased region" description="Pro residues" evidence="5">
    <location>
        <begin position="291"/>
        <end position="300"/>
    </location>
</feature>
<dbReference type="PROSITE" id="PS00108">
    <property type="entry name" value="PROTEIN_KINASE_ST"/>
    <property type="match status" value="1"/>
</dbReference>
<dbReference type="PROSITE" id="PS50011">
    <property type="entry name" value="PROTEIN_KINASE_DOM"/>
    <property type="match status" value="1"/>
</dbReference>
<accession>A0A150QBE3</accession>
<evidence type="ECO:0000256" key="3">
    <source>
        <dbReference type="ARBA" id="ARBA00022777"/>
    </source>
</evidence>
<dbReference type="Gene3D" id="1.10.510.10">
    <property type="entry name" value="Transferase(Phosphotransferase) domain 1"/>
    <property type="match status" value="1"/>
</dbReference>
<protein>
    <submittedName>
        <fullName evidence="7">Protein kinase</fullName>
    </submittedName>
</protein>
<dbReference type="GO" id="GO:0005524">
    <property type="term" value="F:ATP binding"/>
    <property type="evidence" value="ECO:0007669"/>
    <property type="project" value="UniProtKB-KW"/>
</dbReference>
<sequence length="500" mass="53229">MDVEPGTIVGEKYRLEGPLSRGGMGSVWVARHLQLGAPVAIKFMDPEHAASPEFRARFYREARTAANLESPHVVSVQDYGIQGTVPYLVMELLRGEDLSRRLRRVRRLALADAARVAIQTGKALRRAHESGLVHRDLKPGNLFLSRVDDEEEIVKVLDFGIAKQLTGKLLSDETTKTGELLGSPFYMSPEQARGDKDLDARSDLWSLGVILFRAVTGKLPFEGDVLGAVLSRILVEPIPVATQIAPDLPVELDGFFLRALSRDRSQRFQSAQEMVLAFVAAAGDIGVPLPVPSAPRPPPSASRTGTLLGLSPGGTAEPEGPGDFLSLSWRGDEAPRPPRDALTPLPDPSQPGTLTAAASGEVHDVPRPRASATRWLLACGALSVVSGTIAITAVRPVVEEGGAPAMAPVHSAAVSAAAPRAEVVRASTPAVGRPPVVHGMPVVDRVPVPVVEGVPVANTTSPSRPAEPEAAVAPQPSLPRPSPRRSPRRATEIVDPWRGR</sequence>
<keyword evidence="4" id="KW-0067">ATP-binding</keyword>
<feature type="compositionally biased region" description="Basic and acidic residues" evidence="5">
    <location>
        <begin position="330"/>
        <end position="339"/>
    </location>
</feature>
<dbReference type="SUPFAM" id="SSF56112">
    <property type="entry name" value="Protein kinase-like (PK-like)"/>
    <property type="match status" value="1"/>
</dbReference>
<evidence type="ECO:0000259" key="6">
    <source>
        <dbReference type="PROSITE" id="PS50011"/>
    </source>
</evidence>
<reference evidence="7 8" key="1">
    <citation type="submission" date="2014-02" db="EMBL/GenBank/DDBJ databases">
        <title>The small core and large imbalanced accessory genome model reveals a collaborative survival strategy of Sorangium cellulosum strains in nature.</title>
        <authorList>
            <person name="Han K."/>
            <person name="Peng R."/>
            <person name="Blom J."/>
            <person name="Li Y.-Z."/>
        </authorList>
    </citation>
    <scope>NUCLEOTIDE SEQUENCE [LARGE SCALE GENOMIC DNA]</scope>
    <source>
        <strain evidence="7 8">So0008-312</strain>
    </source>
</reference>
<dbReference type="Proteomes" id="UP000075260">
    <property type="component" value="Unassembled WGS sequence"/>
</dbReference>
<dbReference type="GO" id="GO:0004674">
    <property type="term" value="F:protein serine/threonine kinase activity"/>
    <property type="evidence" value="ECO:0007669"/>
    <property type="project" value="TreeGrafter"/>
</dbReference>
<feature type="region of interest" description="Disordered" evidence="5">
    <location>
        <begin position="457"/>
        <end position="500"/>
    </location>
</feature>
<comment type="caution">
    <text evidence="7">The sequence shown here is derived from an EMBL/GenBank/DDBJ whole genome shotgun (WGS) entry which is preliminary data.</text>
</comment>
<evidence type="ECO:0000256" key="2">
    <source>
        <dbReference type="ARBA" id="ARBA00022741"/>
    </source>
</evidence>
<dbReference type="InterPro" id="IPR008271">
    <property type="entry name" value="Ser/Thr_kinase_AS"/>
</dbReference>
<dbReference type="EMBL" id="JEMA01000843">
    <property type="protein sequence ID" value="KYF65291.1"/>
    <property type="molecule type" value="Genomic_DNA"/>
</dbReference>
<name>A0A150QBE3_SORCE</name>
<dbReference type="Pfam" id="PF00069">
    <property type="entry name" value="Pkinase"/>
    <property type="match status" value="1"/>
</dbReference>
<dbReference type="PANTHER" id="PTHR43289">
    <property type="entry name" value="MITOGEN-ACTIVATED PROTEIN KINASE KINASE KINASE 20-RELATED"/>
    <property type="match status" value="1"/>
</dbReference>
<gene>
    <name evidence="7" type="ORF">BE15_19280</name>
</gene>
<proteinExistence type="predicted"/>
<evidence type="ECO:0000313" key="8">
    <source>
        <dbReference type="Proteomes" id="UP000075260"/>
    </source>
</evidence>
<feature type="region of interest" description="Disordered" evidence="5">
    <location>
        <begin position="291"/>
        <end position="365"/>
    </location>
</feature>
<dbReference type="Gene3D" id="3.30.200.20">
    <property type="entry name" value="Phosphorylase Kinase, domain 1"/>
    <property type="match status" value="1"/>
</dbReference>
<evidence type="ECO:0000313" key="7">
    <source>
        <dbReference type="EMBL" id="KYF65291.1"/>
    </source>
</evidence>
<feature type="domain" description="Protein kinase" evidence="6">
    <location>
        <begin position="13"/>
        <end position="279"/>
    </location>
</feature>
<dbReference type="SMART" id="SM00220">
    <property type="entry name" value="S_TKc"/>
    <property type="match status" value="1"/>
</dbReference>
<evidence type="ECO:0000256" key="4">
    <source>
        <dbReference type="ARBA" id="ARBA00022840"/>
    </source>
</evidence>
<dbReference type="RefSeq" id="WP_061611201.1">
    <property type="nucleotide sequence ID" value="NZ_JEMA01000843.1"/>
</dbReference>
<organism evidence="7 8">
    <name type="scientific">Sorangium cellulosum</name>
    <name type="common">Polyangium cellulosum</name>
    <dbReference type="NCBI Taxonomy" id="56"/>
    <lineage>
        <taxon>Bacteria</taxon>
        <taxon>Pseudomonadati</taxon>
        <taxon>Myxococcota</taxon>
        <taxon>Polyangia</taxon>
        <taxon>Polyangiales</taxon>
        <taxon>Polyangiaceae</taxon>
        <taxon>Sorangium</taxon>
    </lineage>
</organism>